<organism evidence="6 7">
    <name type="scientific">Candidatus Blochmannia ocreatus</name>
    <name type="common">nom. nud.</name>
    <dbReference type="NCBI Taxonomy" id="251538"/>
    <lineage>
        <taxon>Bacteria</taxon>
        <taxon>Pseudomonadati</taxon>
        <taxon>Pseudomonadota</taxon>
        <taxon>Gammaproteobacteria</taxon>
        <taxon>Enterobacterales</taxon>
        <taxon>Enterobacteriaceae</taxon>
        <taxon>ant endosymbionts</taxon>
        <taxon>Candidatus Blochmanniella</taxon>
    </lineage>
</organism>
<dbReference type="InterPro" id="IPR005527">
    <property type="entry name" value="MinE"/>
</dbReference>
<reference evidence="6" key="1">
    <citation type="submission" date="2022-05" db="EMBL/GenBank/DDBJ databases">
        <title>Impact of host demography and evolutionary history on endosymbiont molecular evolution: a test in carpenter ants (Genus Camponotus) and their Blochmannia endosymbionts.</title>
        <authorList>
            <person name="Manthey J.D."/>
            <person name="Giron J.C."/>
            <person name="Hruska J.P."/>
        </authorList>
    </citation>
    <scope>NUCLEOTIDE SEQUENCE</scope>
    <source>
        <strain evidence="6">C-006</strain>
    </source>
</reference>
<evidence type="ECO:0000313" key="7">
    <source>
        <dbReference type="Proteomes" id="UP001056834"/>
    </source>
</evidence>
<evidence type="ECO:0000313" key="6">
    <source>
        <dbReference type="EMBL" id="URJ24940.1"/>
    </source>
</evidence>
<keyword evidence="3 6" id="KW-0132">Cell division</keyword>
<dbReference type="Gene3D" id="3.30.1070.10">
    <property type="entry name" value="Cell division topological specificity factor MinE"/>
    <property type="match status" value="1"/>
</dbReference>
<accession>A0ABY4SVG7</accession>
<evidence type="ECO:0000256" key="4">
    <source>
        <dbReference type="ARBA" id="ARBA00023306"/>
    </source>
</evidence>
<dbReference type="Proteomes" id="UP001056834">
    <property type="component" value="Chromosome"/>
</dbReference>
<evidence type="ECO:0000256" key="5">
    <source>
        <dbReference type="ARBA" id="ARBA00025265"/>
    </source>
</evidence>
<evidence type="ECO:0000256" key="1">
    <source>
        <dbReference type="ARBA" id="ARBA00008168"/>
    </source>
</evidence>
<keyword evidence="4" id="KW-0131">Cell cycle</keyword>
<comment type="similarity">
    <text evidence="1">Belongs to the MinE family.</text>
</comment>
<evidence type="ECO:0000256" key="3">
    <source>
        <dbReference type="ARBA" id="ARBA00022618"/>
    </source>
</evidence>
<evidence type="ECO:0000256" key="2">
    <source>
        <dbReference type="ARBA" id="ARBA00020112"/>
    </source>
</evidence>
<proteinExistence type="inferred from homology"/>
<dbReference type="InterPro" id="IPR036707">
    <property type="entry name" value="MinE_sf"/>
</dbReference>
<gene>
    <name evidence="6" type="ORF">M9405_02130</name>
</gene>
<comment type="function">
    <text evidence="5">Prevents the cell division inhibition by proteins MinC and MinD at internal division sites while permitting inhibition at polar sites. This ensures cell division at the proper site by restricting the formation of a division septum at the midpoint of the long axis of the cell.</text>
</comment>
<dbReference type="GO" id="GO:0051301">
    <property type="term" value="P:cell division"/>
    <property type="evidence" value="ECO:0007669"/>
    <property type="project" value="UniProtKB-KW"/>
</dbReference>
<name>A0ABY4SVG7_9ENTR</name>
<keyword evidence="7" id="KW-1185">Reference proteome</keyword>
<dbReference type="Pfam" id="PF03776">
    <property type="entry name" value="MinE"/>
    <property type="match status" value="1"/>
</dbReference>
<sequence>MVLLNIFSLKRKTPANIAKQRLKNIISKNLKNKNITNPYFLAQLKLDLIQVINKYIHKPHVLTVRLEQKENDISLLRCKIIIFEKKSKII</sequence>
<dbReference type="RefSeq" id="WP_250223071.1">
    <property type="nucleotide sequence ID" value="NZ_CP097762.1"/>
</dbReference>
<dbReference type="EMBL" id="CP097762">
    <property type="protein sequence ID" value="URJ24940.1"/>
    <property type="molecule type" value="Genomic_DNA"/>
</dbReference>
<dbReference type="SUPFAM" id="SSF55229">
    <property type="entry name" value="Cell division protein MinE topological specificity domain"/>
    <property type="match status" value="1"/>
</dbReference>
<protein>
    <recommendedName>
        <fullName evidence="2">Cell division topological specificity factor</fullName>
    </recommendedName>
</protein>